<reference evidence="3 4" key="2">
    <citation type="submission" date="2024-07" db="EMBL/GenBank/DDBJ databases">
        <authorList>
            <person name="Akdeniz Z."/>
        </authorList>
    </citation>
    <scope>NUCLEOTIDE SEQUENCE [LARGE SCALE GENOMIC DNA]</scope>
</reference>
<name>A0AA86R5A7_9EUKA</name>
<evidence type="ECO:0000313" key="2">
    <source>
        <dbReference type="EMBL" id="CAI9971761.1"/>
    </source>
</evidence>
<evidence type="ECO:0000313" key="3">
    <source>
        <dbReference type="EMBL" id="CAL6037402.1"/>
    </source>
</evidence>
<organism evidence="2">
    <name type="scientific">Hexamita inflata</name>
    <dbReference type="NCBI Taxonomy" id="28002"/>
    <lineage>
        <taxon>Eukaryota</taxon>
        <taxon>Metamonada</taxon>
        <taxon>Diplomonadida</taxon>
        <taxon>Hexamitidae</taxon>
        <taxon>Hexamitinae</taxon>
        <taxon>Hexamita</taxon>
    </lineage>
</organism>
<reference evidence="2" key="1">
    <citation type="submission" date="2023-06" db="EMBL/GenBank/DDBJ databases">
        <authorList>
            <person name="Kurt Z."/>
        </authorList>
    </citation>
    <scope>NUCLEOTIDE SEQUENCE</scope>
</reference>
<keyword evidence="4" id="KW-1185">Reference proteome</keyword>
<keyword evidence="1" id="KW-0472">Membrane</keyword>
<protein>
    <submittedName>
        <fullName evidence="3">Hypothetical_protein</fullName>
    </submittedName>
</protein>
<evidence type="ECO:0000313" key="4">
    <source>
        <dbReference type="Proteomes" id="UP001642409"/>
    </source>
</evidence>
<dbReference type="AlphaFoldDB" id="A0AA86R5A7"/>
<comment type="caution">
    <text evidence="2">The sequence shown here is derived from an EMBL/GenBank/DDBJ whole genome shotgun (WGS) entry which is preliminary data.</text>
</comment>
<feature type="transmembrane region" description="Helical" evidence="1">
    <location>
        <begin position="5"/>
        <end position="25"/>
    </location>
</feature>
<dbReference type="EMBL" id="CAXDID020000136">
    <property type="protein sequence ID" value="CAL6037402.1"/>
    <property type="molecule type" value="Genomic_DNA"/>
</dbReference>
<evidence type="ECO:0000256" key="1">
    <source>
        <dbReference type="SAM" id="Phobius"/>
    </source>
</evidence>
<keyword evidence="1" id="KW-1133">Transmembrane helix</keyword>
<sequence>MIKFIIILIVGYLIFGILIDFWLALVNISQFGTRTYIIDLGSNLCNYLRTGVFADQYHNSLISFFLVLLNFDLSFVHQINRNHFFNEKQHIFDILFTQMILRNDISPEFQRLTQQMVKIIVFRLFTFRSEFILFAFEILRTESVNALLKCVRTPFLRSGCILQLQF</sequence>
<keyword evidence="1" id="KW-0812">Transmembrane</keyword>
<dbReference type="EMBL" id="CATOUU010001095">
    <property type="protein sequence ID" value="CAI9971761.1"/>
    <property type="molecule type" value="Genomic_DNA"/>
</dbReference>
<proteinExistence type="predicted"/>
<accession>A0AA86R5A7</accession>
<gene>
    <name evidence="3" type="ORF">HINF_LOCUS36874</name>
    <name evidence="2" type="ORF">HINF_LOCUS59406</name>
</gene>
<dbReference type="Proteomes" id="UP001642409">
    <property type="component" value="Unassembled WGS sequence"/>
</dbReference>